<dbReference type="PANTHER" id="PTHR46889:SF4">
    <property type="entry name" value="TRANSPOSASE INSO FOR INSERTION SEQUENCE ELEMENT IS911B-RELATED"/>
    <property type="match status" value="1"/>
</dbReference>
<dbReference type="Pfam" id="PF13683">
    <property type="entry name" value="rve_3"/>
    <property type="match status" value="1"/>
</dbReference>
<dbReference type="SUPFAM" id="SSF53098">
    <property type="entry name" value="Ribonuclease H-like"/>
    <property type="match status" value="1"/>
</dbReference>
<evidence type="ECO:0000313" key="3">
    <source>
        <dbReference type="Proteomes" id="UP000731465"/>
    </source>
</evidence>
<keyword evidence="3" id="KW-1185">Reference proteome</keyword>
<dbReference type="Proteomes" id="UP000731465">
    <property type="component" value="Unassembled WGS sequence"/>
</dbReference>
<organism evidence="2 3">
    <name type="scientific">Succinivibrio faecicola</name>
    <dbReference type="NCBI Taxonomy" id="2820300"/>
    <lineage>
        <taxon>Bacteria</taxon>
        <taxon>Pseudomonadati</taxon>
        <taxon>Pseudomonadota</taxon>
        <taxon>Gammaproteobacteria</taxon>
        <taxon>Aeromonadales</taxon>
        <taxon>Succinivibrionaceae</taxon>
        <taxon>Succinivibrio</taxon>
    </lineage>
</organism>
<protein>
    <submittedName>
        <fullName evidence="2">Transposase</fullName>
    </submittedName>
</protein>
<sequence length="69" mass="8016">MSRRGQSWDNAVAESFWATLKRECLPACGAFTTRSEGIKVIERWISYYNGFRPHSALGMKSPYQYRSQH</sequence>
<dbReference type="InterPro" id="IPR001584">
    <property type="entry name" value="Integrase_cat-core"/>
</dbReference>
<dbReference type="EMBL" id="JAGFNY010000051">
    <property type="protein sequence ID" value="MBW7571086.1"/>
    <property type="molecule type" value="Genomic_DNA"/>
</dbReference>
<accession>A0ABS7DJ07</accession>
<name>A0ABS7DJ07_9GAMM</name>
<comment type="caution">
    <text evidence="2">The sequence shown here is derived from an EMBL/GenBank/DDBJ whole genome shotgun (WGS) entry which is preliminary data.</text>
</comment>
<dbReference type="InterPro" id="IPR012337">
    <property type="entry name" value="RNaseH-like_sf"/>
</dbReference>
<dbReference type="InterPro" id="IPR050900">
    <property type="entry name" value="Transposase_IS3/IS150/IS904"/>
</dbReference>
<dbReference type="InterPro" id="IPR036397">
    <property type="entry name" value="RNaseH_sf"/>
</dbReference>
<feature type="domain" description="Integrase catalytic" evidence="1">
    <location>
        <begin position="1"/>
        <end position="62"/>
    </location>
</feature>
<dbReference type="Gene3D" id="3.30.420.10">
    <property type="entry name" value="Ribonuclease H-like superfamily/Ribonuclease H"/>
    <property type="match status" value="1"/>
</dbReference>
<reference evidence="2 3" key="1">
    <citation type="submission" date="2021-03" db="EMBL/GenBank/DDBJ databases">
        <title>Succinivibrio sp. nov. isolated from feces of cow.</title>
        <authorList>
            <person name="Choi J.-Y."/>
        </authorList>
    </citation>
    <scope>NUCLEOTIDE SEQUENCE [LARGE SCALE GENOMIC DNA]</scope>
    <source>
        <strain evidence="2 3">AGMB01872</strain>
    </source>
</reference>
<gene>
    <name evidence="2" type="ORF">J5V48_09290</name>
</gene>
<dbReference type="PANTHER" id="PTHR46889">
    <property type="entry name" value="TRANSPOSASE INSF FOR INSERTION SEQUENCE IS3B-RELATED"/>
    <property type="match status" value="1"/>
</dbReference>
<proteinExistence type="predicted"/>
<evidence type="ECO:0000259" key="1">
    <source>
        <dbReference type="Pfam" id="PF13683"/>
    </source>
</evidence>
<evidence type="ECO:0000313" key="2">
    <source>
        <dbReference type="EMBL" id="MBW7571086.1"/>
    </source>
</evidence>